<dbReference type="Proteomes" id="UP000709295">
    <property type="component" value="Unassembled WGS sequence"/>
</dbReference>
<accession>A0A8J5I9W2</accession>
<evidence type="ECO:0000313" key="2">
    <source>
        <dbReference type="Proteomes" id="UP000709295"/>
    </source>
</evidence>
<protein>
    <submittedName>
        <fullName evidence="1">Uncharacterized protein</fullName>
    </submittedName>
</protein>
<dbReference type="EMBL" id="JAENGY010001117">
    <property type="protein sequence ID" value="KAG6952383.1"/>
    <property type="molecule type" value="Genomic_DNA"/>
</dbReference>
<organism evidence="1 2">
    <name type="scientific">Phytophthora aleatoria</name>
    <dbReference type="NCBI Taxonomy" id="2496075"/>
    <lineage>
        <taxon>Eukaryota</taxon>
        <taxon>Sar</taxon>
        <taxon>Stramenopiles</taxon>
        <taxon>Oomycota</taxon>
        <taxon>Peronosporomycetes</taxon>
        <taxon>Peronosporales</taxon>
        <taxon>Peronosporaceae</taxon>
        <taxon>Phytophthora</taxon>
    </lineage>
</organism>
<keyword evidence="2" id="KW-1185">Reference proteome</keyword>
<sequence>MALHTYGGIRFGGEVAPNLEAISDVLGIHGVRSVATGRGEEGVTGVGAFSSSSLRERFELEALGSSSRCRRDHVSGSCVATTDWESAAEDGTSPSSMGTSLMSDPLSVGMLPSVFHTDEPSRIVSGAAALSSTRFLYCSAWYSPTKSLDSVVEVVVPAVAGTDVVVSAEADSCTGIFVCELIME</sequence>
<evidence type="ECO:0000313" key="1">
    <source>
        <dbReference type="EMBL" id="KAG6952383.1"/>
    </source>
</evidence>
<comment type="caution">
    <text evidence="1">The sequence shown here is derived from an EMBL/GenBank/DDBJ whole genome shotgun (WGS) entry which is preliminary data.</text>
</comment>
<name>A0A8J5I9W2_9STRA</name>
<gene>
    <name evidence="1" type="ORF">JG688_00013309</name>
</gene>
<proteinExistence type="predicted"/>
<dbReference type="AlphaFoldDB" id="A0A8J5I9W2"/>
<reference evidence="1" key="1">
    <citation type="submission" date="2021-01" db="EMBL/GenBank/DDBJ databases">
        <title>Phytophthora aleatoria, a newly-described species from Pinus radiata is distinct from Phytophthora cactorum isolates based on comparative genomics.</title>
        <authorList>
            <person name="Mcdougal R."/>
            <person name="Panda P."/>
            <person name="Williams N."/>
            <person name="Studholme D.J."/>
        </authorList>
    </citation>
    <scope>NUCLEOTIDE SEQUENCE</scope>
    <source>
        <strain evidence="1">NZFS 4037</strain>
    </source>
</reference>